<dbReference type="EMBL" id="ARYH01000002">
    <property type="protein sequence ID" value="KCZ83524.1"/>
    <property type="molecule type" value="Genomic_DNA"/>
</dbReference>
<name>A0A069E1S0_9PROT</name>
<evidence type="ECO:0000313" key="2">
    <source>
        <dbReference type="Proteomes" id="UP000027446"/>
    </source>
</evidence>
<dbReference type="RefSeq" id="WP_035572447.1">
    <property type="nucleotide sequence ID" value="NZ_ARYH01000002.1"/>
</dbReference>
<gene>
    <name evidence="1" type="ORF">HAD_13009</name>
</gene>
<accession>A0A069E1S0</accession>
<comment type="caution">
    <text evidence="1">The sequence shown here is derived from an EMBL/GenBank/DDBJ whole genome shotgun (WGS) entry which is preliminary data.</text>
</comment>
<sequence length="270" mass="30742">MSVRTHFVEKWNFTNRKRIKQKPELILVEQLNRNSNEFVFKVQWDEENILKQSGIDSSIDRLLVLDVLFLGNTHRFELPEGGSTEEFVLEDCPDNAILEFRLKLVSNDEATRGILLAATSPFKLQAGPGTNDAGSSFEGFFSPDLSDSLGSRIWSVTWPAPDMPVISLNRAYFNKSKDQAYFPVHVFPEILRAVVVGLLLNNEDLNVLEEGSPADDWLKFVEQSLEYSLRGEDAELPDGNEERLELSDKIVTAFTEKKWRNGKTLLEEFV</sequence>
<reference evidence="1 2" key="1">
    <citation type="journal article" date="2014" name="Antonie Van Leeuwenhoek">
        <title>Hyphomonas beringensis sp. nov. and Hyphomonas chukchiensis sp. nov., isolated from surface seawater of the Bering Sea and Chukchi Sea.</title>
        <authorList>
            <person name="Li C."/>
            <person name="Lai Q."/>
            <person name="Li G."/>
            <person name="Dong C."/>
            <person name="Wang J."/>
            <person name="Liao Y."/>
            <person name="Shao Z."/>
        </authorList>
    </citation>
    <scope>NUCLEOTIDE SEQUENCE [LARGE SCALE GENOMIC DNA]</scope>
    <source>
        <strain evidence="1 2">MHS-3</strain>
    </source>
</reference>
<dbReference type="AlphaFoldDB" id="A0A069E1S0"/>
<proteinExistence type="predicted"/>
<dbReference type="STRING" id="1280949.HAD_13009"/>
<dbReference type="OrthoDB" id="7817327at2"/>
<evidence type="ECO:0000313" key="1">
    <source>
        <dbReference type="EMBL" id="KCZ83524.1"/>
    </source>
</evidence>
<keyword evidence="2" id="KW-1185">Reference proteome</keyword>
<dbReference type="Proteomes" id="UP000027446">
    <property type="component" value="Unassembled WGS sequence"/>
</dbReference>
<protein>
    <submittedName>
        <fullName evidence="1">Uncharacterized protein</fullName>
    </submittedName>
</protein>
<dbReference type="PATRIC" id="fig|1280949.3.peg.2650"/>
<organism evidence="1 2">
    <name type="scientific">Hyphomonas adhaerens MHS-3</name>
    <dbReference type="NCBI Taxonomy" id="1280949"/>
    <lineage>
        <taxon>Bacteria</taxon>
        <taxon>Pseudomonadati</taxon>
        <taxon>Pseudomonadota</taxon>
        <taxon>Alphaproteobacteria</taxon>
        <taxon>Hyphomonadales</taxon>
        <taxon>Hyphomonadaceae</taxon>
        <taxon>Hyphomonas</taxon>
    </lineage>
</organism>